<dbReference type="Pfam" id="PF01476">
    <property type="entry name" value="LysM"/>
    <property type="match status" value="1"/>
</dbReference>
<keyword evidence="2" id="KW-0812">Transmembrane</keyword>
<dbReference type="Gene3D" id="3.10.350.10">
    <property type="entry name" value="LysM domain"/>
    <property type="match status" value="1"/>
</dbReference>
<dbReference type="InterPro" id="IPR016047">
    <property type="entry name" value="M23ase_b-sheet_dom"/>
</dbReference>
<organism evidence="5 6">
    <name type="scientific">Thermotalea metallivorans</name>
    <dbReference type="NCBI Taxonomy" id="520762"/>
    <lineage>
        <taxon>Bacteria</taxon>
        <taxon>Bacillati</taxon>
        <taxon>Bacillota</taxon>
        <taxon>Clostridia</taxon>
        <taxon>Peptostreptococcales</taxon>
        <taxon>Thermotaleaceae</taxon>
        <taxon>Thermotalea</taxon>
    </lineage>
</organism>
<dbReference type="Pfam" id="PF07501">
    <property type="entry name" value="G5"/>
    <property type="match status" value="1"/>
</dbReference>
<dbReference type="Gene3D" id="2.70.70.10">
    <property type="entry name" value="Glucose Permease (Domain IIA)"/>
    <property type="match status" value="1"/>
</dbReference>
<keyword evidence="2" id="KW-0472">Membrane</keyword>
<dbReference type="InterPro" id="IPR011098">
    <property type="entry name" value="G5_dom"/>
</dbReference>
<comment type="caution">
    <text evidence="5">The sequence shown here is derived from an EMBL/GenBank/DDBJ whole genome shotgun (WGS) entry which is preliminary data.</text>
</comment>
<keyword evidence="2" id="KW-1133">Transmembrane helix</keyword>
<feature type="domain" description="G5" evidence="3">
    <location>
        <begin position="262"/>
        <end position="343"/>
    </location>
</feature>
<dbReference type="OrthoDB" id="9809488at2"/>
<dbReference type="PROSITE" id="PS51782">
    <property type="entry name" value="LYSM"/>
    <property type="match status" value="1"/>
</dbReference>
<dbReference type="SUPFAM" id="SSF51261">
    <property type="entry name" value="Duplicated hybrid motif"/>
    <property type="match status" value="1"/>
</dbReference>
<evidence type="ECO:0000313" key="6">
    <source>
        <dbReference type="Proteomes" id="UP000070456"/>
    </source>
</evidence>
<dbReference type="Pfam" id="PF01551">
    <property type="entry name" value="Peptidase_M23"/>
    <property type="match status" value="1"/>
</dbReference>
<dbReference type="EMBL" id="LOEE01000072">
    <property type="protein sequence ID" value="KXG73911.1"/>
    <property type="molecule type" value="Genomic_DNA"/>
</dbReference>
<dbReference type="Gene3D" id="2.20.230.10">
    <property type="entry name" value="Resuscitation-promoting factor rpfb"/>
    <property type="match status" value="1"/>
</dbReference>
<dbReference type="PATRIC" id="fig|520762.4.peg.3128"/>
<dbReference type="Proteomes" id="UP000070456">
    <property type="component" value="Unassembled WGS sequence"/>
</dbReference>
<feature type="transmembrane region" description="Helical" evidence="2">
    <location>
        <begin position="36"/>
        <end position="55"/>
    </location>
</feature>
<dbReference type="CDD" id="cd12797">
    <property type="entry name" value="M23_peptidase"/>
    <property type="match status" value="1"/>
</dbReference>
<evidence type="ECO:0000256" key="1">
    <source>
        <dbReference type="ARBA" id="ARBA00022729"/>
    </source>
</evidence>
<evidence type="ECO:0000313" key="5">
    <source>
        <dbReference type="EMBL" id="KXG73911.1"/>
    </source>
</evidence>
<name>A0A140L036_9FIRM</name>
<dbReference type="InterPro" id="IPR011055">
    <property type="entry name" value="Dup_hybrid_motif"/>
</dbReference>
<keyword evidence="5" id="KW-0378">Hydrolase</keyword>
<reference evidence="5 6" key="1">
    <citation type="submission" date="2015-12" db="EMBL/GenBank/DDBJ databases">
        <title>Draft genome sequence of the thermoanaerobe Thermotalea metallivorans, an isolate from the runoff channel of the Great Artesian Basin, Australia.</title>
        <authorList>
            <person name="Patel B.K."/>
        </authorList>
    </citation>
    <scope>NUCLEOTIDE SEQUENCE [LARGE SCALE GENOMIC DNA]</scope>
    <source>
        <strain evidence="5 6">B2-1</strain>
    </source>
</reference>
<gene>
    <name evidence="5" type="primary">envC_2</name>
    <name evidence="5" type="ORF">AN619_28330</name>
</gene>
<feature type="domain" description="LysM" evidence="4">
    <location>
        <begin position="212"/>
        <end position="256"/>
    </location>
</feature>
<dbReference type="SMART" id="SM01208">
    <property type="entry name" value="G5"/>
    <property type="match status" value="1"/>
</dbReference>
<dbReference type="SMART" id="SM00257">
    <property type="entry name" value="LysM"/>
    <property type="match status" value="1"/>
</dbReference>
<dbReference type="InterPro" id="IPR036779">
    <property type="entry name" value="LysM_dom_sf"/>
</dbReference>
<dbReference type="AlphaFoldDB" id="A0A140L036"/>
<evidence type="ECO:0000259" key="3">
    <source>
        <dbReference type="PROSITE" id="PS51109"/>
    </source>
</evidence>
<dbReference type="GO" id="GO:0004222">
    <property type="term" value="F:metalloendopeptidase activity"/>
    <property type="evidence" value="ECO:0007669"/>
    <property type="project" value="TreeGrafter"/>
</dbReference>
<dbReference type="RefSeq" id="WP_083525161.1">
    <property type="nucleotide sequence ID" value="NZ_LOEE01000072.1"/>
</dbReference>
<dbReference type="InterPro" id="IPR050570">
    <property type="entry name" value="Cell_wall_metabolism_enzyme"/>
</dbReference>
<dbReference type="CDD" id="cd00118">
    <property type="entry name" value="LysM"/>
    <property type="match status" value="1"/>
</dbReference>
<dbReference type="PANTHER" id="PTHR21666:SF270">
    <property type="entry name" value="MUREIN HYDROLASE ACTIVATOR ENVC"/>
    <property type="match status" value="1"/>
</dbReference>
<keyword evidence="6" id="KW-1185">Reference proteome</keyword>
<dbReference type="PROSITE" id="PS51109">
    <property type="entry name" value="G5"/>
    <property type="match status" value="1"/>
</dbReference>
<proteinExistence type="predicted"/>
<evidence type="ECO:0000256" key="2">
    <source>
        <dbReference type="SAM" id="Phobius"/>
    </source>
</evidence>
<evidence type="ECO:0000259" key="4">
    <source>
        <dbReference type="PROSITE" id="PS51782"/>
    </source>
</evidence>
<accession>A0A140L036</accession>
<keyword evidence="1" id="KW-0732">Signal</keyword>
<dbReference type="SUPFAM" id="SSF54106">
    <property type="entry name" value="LysM domain"/>
    <property type="match status" value="1"/>
</dbReference>
<dbReference type="PANTHER" id="PTHR21666">
    <property type="entry name" value="PEPTIDASE-RELATED"/>
    <property type="match status" value="1"/>
</dbReference>
<sequence>MPINKFHEHVKRWISRNYIRLTRYWMGLHRKDRKKIALGSGAIASMLLLSIFIHYHNMAYAVKVDGKIVGIVREKEDFSKLVETMQANLHRTYNKEIVLNQTIVYERTKAKKKELTDSNALKKAVKEMMHFQVRAYGIKANGQVIACLSTKGEAEKVLDEIKKIYTDNSNAVYGQVYFGEKVEIAEVVSEFYDLKTTEEALKLIQQGTDEIRVHEVQSGESFWTIAKKYGLRVEDLEKANPGINPEKLQLKQKINLVVPKPLLTVATVEKVRYEEKIPREIVMENTSALFQGEKKIKIEGKDGKREVIAEIVRHNGIEIERRILEEKMIVQPEKQVVLQGTKKKPLTVATGVLANPTRGKLTSRFGWRWGRKHEGIDIAARIGTPIYAADGGKVIFSGVRSGYGKLVIIDHGNGTQTYYGHNSKNLVAVGDKVYKGQKIAEVGNTGRSTGPHLHFEVRKNGQPVNPLKYVRY</sequence>
<protein>
    <submittedName>
        <fullName evidence="5">Murein hydrolase activator EnvC</fullName>
    </submittedName>
</protein>
<dbReference type="InterPro" id="IPR018392">
    <property type="entry name" value="LysM"/>
</dbReference>
<dbReference type="STRING" id="520762.AN619_28330"/>